<reference evidence="2" key="1">
    <citation type="submission" date="2022-11" db="UniProtKB">
        <authorList>
            <consortium name="WormBaseParasite"/>
        </authorList>
    </citation>
    <scope>IDENTIFICATION</scope>
</reference>
<protein>
    <submittedName>
        <fullName evidence="2">Uncharacterized protein</fullName>
    </submittedName>
</protein>
<evidence type="ECO:0000313" key="1">
    <source>
        <dbReference type="Proteomes" id="UP000887579"/>
    </source>
</evidence>
<accession>A0AC34FHN6</accession>
<dbReference type="Proteomes" id="UP000887579">
    <property type="component" value="Unplaced"/>
</dbReference>
<proteinExistence type="predicted"/>
<name>A0AC34FHN6_9BILA</name>
<evidence type="ECO:0000313" key="2">
    <source>
        <dbReference type="WBParaSite" id="ES5_v2.g16852.t1"/>
    </source>
</evidence>
<dbReference type="WBParaSite" id="ES5_v2.g16852.t1">
    <property type="protein sequence ID" value="ES5_v2.g16852.t1"/>
    <property type="gene ID" value="ES5_v2.g16852"/>
</dbReference>
<sequence>MTKLLLTIFCIIFAVILVESAWLSPSMKSSHGKLRISIEYGTDDDVTECNNECKGNCNETCGPDARCRYKCYVEKCKCPKQSKKYRVLNEKNDLVGCTTKCREYCNRTCGDDLKCREKCYVKTCQCPPPDMNEDFEENIVEDEDSEDSDEVYQIPRRSAPQKPECCPVCMGKCMHRCDKEKSKCVKYCKNKCCHDPSEWN</sequence>
<organism evidence="1 2">
    <name type="scientific">Panagrolaimus sp. ES5</name>
    <dbReference type="NCBI Taxonomy" id="591445"/>
    <lineage>
        <taxon>Eukaryota</taxon>
        <taxon>Metazoa</taxon>
        <taxon>Ecdysozoa</taxon>
        <taxon>Nematoda</taxon>
        <taxon>Chromadorea</taxon>
        <taxon>Rhabditida</taxon>
        <taxon>Tylenchina</taxon>
        <taxon>Panagrolaimomorpha</taxon>
        <taxon>Panagrolaimoidea</taxon>
        <taxon>Panagrolaimidae</taxon>
        <taxon>Panagrolaimus</taxon>
    </lineage>
</organism>